<gene>
    <name evidence="7" type="primary">LOC106176875</name>
</gene>
<feature type="repeat" description="WD" evidence="3">
    <location>
        <begin position="412"/>
        <end position="446"/>
    </location>
</feature>
<dbReference type="PANTHER" id="PTHR44324:SF1">
    <property type="entry name" value="WD REPEAT-CONTAINING PROTEIN 49"/>
    <property type="match status" value="1"/>
</dbReference>
<dbReference type="KEGG" id="lak:106176875"/>
<dbReference type="SMART" id="SM00320">
    <property type="entry name" value="WD40"/>
    <property type="match status" value="10"/>
</dbReference>
<feature type="repeat" description="WD" evidence="3">
    <location>
        <begin position="498"/>
        <end position="539"/>
    </location>
</feature>
<dbReference type="PROSITE" id="PS50294">
    <property type="entry name" value="WD_REPEATS_REGION"/>
    <property type="match status" value="2"/>
</dbReference>
<dbReference type="Pfam" id="PF00400">
    <property type="entry name" value="WD40"/>
    <property type="match status" value="6"/>
</dbReference>
<evidence type="ECO:0000256" key="4">
    <source>
        <dbReference type="SAM" id="MobiDB-lite"/>
    </source>
</evidence>
<sequence length="1139" mass="128956">MATTTPAATAISSAKTKAAPQAAPEPEPDTSKKMLDQKMENRLNIRDLEQVQDIFMADGDGYDNRLSLNREQFCEALSRLLTKGSRQDYAELFDKIDVTKEGQVDWDKFASHMLLEFYEKDDRVKSTQVPQWKDLKTLPSPHKETIQKIAYLKNINRYIAISKEGCVSMWDPSLKLQRTIKTGTESCRQRDLWMSHFVPLQNINKIALAFTSKEIAFYDMSSNKLEFNCQYKVQGLEHTPLCLDYWFNPKNTNEAVIVWGDVGGCVNALLFSTANIALFERPTAPAGEKQETTLNIQLKEISRTIDNREKAKYKNARYIRHHGHSEWVRQVKYAPNLDAFISVSTSNARAIVIGWIEKGDSLRAMKTTAFHISQGVNGLDYHEGLNLIATAGVNHQVCLWNPYVVSKPNGVLRGHMASVIQVQFNTTRGQLISFSKDKVLRIWDVQLQVCIQRLAGMFPKGPEVYSVLYLDEIRNRLFITFNYQLTLMEMKAEVKNRILSHEKPICSVIYNSLYNQVISSCQAGTVVVWMIDTGQKVKQFTNTHGTNEVTALALDQSETRLYTGSTDGTVKIWDFNGHCYHTLDCSEGHPADIGQIIVLKRNVLVVGWARHITIFRQNNLKDFHVLPSDWKGGQEHQDDILTACFSPPNRAATASYDGEIVIWNMNSEHASKHLNQRAKKVTNKNRRSTLIPSRASRELTREGTFESVSPTRNPPTPRNATTPRNAPTPGTAPTPLSRASPQRTKSRMSVAAISEDQTGYEYAVTRVLFLEARKSHSASGTANLVSCGGNGWVRFWNTSTSAGTLMGEFVSHPQAASVIMATDQHNQYLVTGDVDGNMKVWNISEYCIRQADDVVTNQPPMTASWQPHVDVITSLVMCERNERLLVVSASMDCSVQLWDIYGNLIGVFGQEDHWKIEPYVPKMEVDEETKEEEEEFADTDMIEPDADSHWEPEESATDQPETYRFNTWDKTCLGKTYQETRTHKRERRQPKVMPNLPYLHWERTGDPPAGPFAALEMNELQELNKIDKPDFIAHPHKYFSERSNNEEQSVKLPALAESLKTPFDEKTLFYKAKYILDYETRMKQYHKTVLEGGGKKQKLGGGKIAIPTLPNQSQAPPSRAPAKPQKLKPIQQSRGSSQS</sequence>
<evidence type="ECO:0000256" key="1">
    <source>
        <dbReference type="ARBA" id="ARBA00022574"/>
    </source>
</evidence>
<dbReference type="OrthoDB" id="10251381at2759"/>
<feature type="repeat" description="WD" evidence="3">
    <location>
        <begin position="633"/>
        <end position="673"/>
    </location>
</feature>
<evidence type="ECO:0000313" key="6">
    <source>
        <dbReference type="Proteomes" id="UP000085678"/>
    </source>
</evidence>
<keyword evidence="6" id="KW-1185">Reference proteome</keyword>
<evidence type="ECO:0000259" key="5">
    <source>
        <dbReference type="PROSITE" id="PS50222"/>
    </source>
</evidence>
<feature type="compositionally biased region" description="Polar residues" evidence="4">
    <location>
        <begin position="1130"/>
        <end position="1139"/>
    </location>
</feature>
<protein>
    <submittedName>
        <fullName evidence="7">WD repeat-containing protein 49</fullName>
    </submittedName>
</protein>
<accession>A0A1S3JX59</accession>
<evidence type="ECO:0000313" key="7">
    <source>
        <dbReference type="RefSeq" id="XP_013414897.1"/>
    </source>
</evidence>
<dbReference type="InterPro" id="IPR002048">
    <property type="entry name" value="EF_hand_dom"/>
</dbReference>
<dbReference type="Proteomes" id="UP000085678">
    <property type="component" value="Unplaced"/>
</dbReference>
<feature type="region of interest" description="Disordered" evidence="4">
    <location>
        <begin position="1"/>
        <end position="33"/>
    </location>
</feature>
<dbReference type="InParanoid" id="A0A1S3JX59"/>
<dbReference type="Gene3D" id="2.130.10.10">
    <property type="entry name" value="YVTN repeat-like/Quinoprotein amine dehydrogenase"/>
    <property type="match status" value="3"/>
</dbReference>
<dbReference type="AlphaFoldDB" id="A0A1S3JX59"/>
<feature type="domain" description="EF-hand" evidence="5">
    <location>
        <begin position="84"/>
        <end position="119"/>
    </location>
</feature>
<dbReference type="InterPro" id="IPR051242">
    <property type="entry name" value="WD-EF-hand_domain"/>
</dbReference>
<dbReference type="InterPro" id="IPR001680">
    <property type="entry name" value="WD40_rpt"/>
</dbReference>
<dbReference type="GeneID" id="106176875"/>
<feature type="repeat" description="WD" evidence="3">
    <location>
        <begin position="542"/>
        <end position="576"/>
    </location>
</feature>
<dbReference type="InterPro" id="IPR019775">
    <property type="entry name" value="WD40_repeat_CS"/>
</dbReference>
<proteinExistence type="predicted"/>
<dbReference type="PANTHER" id="PTHR44324">
    <property type="entry name" value="WD40 REPEAT DOMAIN 95"/>
    <property type="match status" value="1"/>
</dbReference>
<feature type="compositionally biased region" description="Low complexity" evidence="4">
    <location>
        <begin position="718"/>
        <end position="735"/>
    </location>
</feature>
<name>A0A1S3JX59_LINAN</name>
<dbReference type="RefSeq" id="XP_013414897.1">
    <property type="nucleotide sequence ID" value="XM_013559443.2"/>
</dbReference>
<feature type="compositionally biased region" description="Basic and acidic residues" evidence="4">
    <location>
        <begin position="695"/>
        <end position="704"/>
    </location>
</feature>
<dbReference type="Gene3D" id="1.10.238.10">
    <property type="entry name" value="EF-hand"/>
    <property type="match status" value="1"/>
</dbReference>
<dbReference type="PROSITE" id="PS50222">
    <property type="entry name" value="EF_HAND_2"/>
    <property type="match status" value="1"/>
</dbReference>
<reference evidence="7" key="1">
    <citation type="submission" date="2025-08" db="UniProtKB">
        <authorList>
            <consortium name="RefSeq"/>
        </authorList>
    </citation>
    <scope>IDENTIFICATION</scope>
    <source>
        <tissue evidence="7">Gonads</tissue>
    </source>
</reference>
<feature type="compositionally biased region" description="Basic residues" evidence="4">
    <location>
        <begin position="673"/>
        <end position="687"/>
    </location>
</feature>
<evidence type="ECO:0000256" key="2">
    <source>
        <dbReference type="ARBA" id="ARBA00022737"/>
    </source>
</evidence>
<dbReference type="SUPFAM" id="SSF50978">
    <property type="entry name" value="WD40 repeat-like"/>
    <property type="match status" value="3"/>
</dbReference>
<keyword evidence="2" id="KW-0677">Repeat</keyword>
<feature type="compositionally biased region" description="Low complexity" evidence="4">
    <location>
        <begin position="1"/>
        <end position="24"/>
    </location>
</feature>
<dbReference type="PROSITE" id="PS50082">
    <property type="entry name" value="WD_REPEATS_2"/>
    <property type="match status" value="5"/>
</dbReference>
<dbReference type="PRINTS" id="PR00320">
    <property type="entry name" value="GPROTEINBRPT"/>
</dbReference>
<dbReference type="GO" id="GO:0005509">
    <property type="term" value="F:calcium ion binding"/>
    <property type="evidence" value="ECO:0007669"/>
    <property type="project" value="InterPro"/>
</dbReference>
<evidence type="ECO:0000256" key="3">
    <source>
        <dbReference type="PROSITE-ProRule" id="PRU00221"/>
    </source>
</evidence>
<dbReference type="InterPro" id="IPR020472">
    <property type="entry name" value="WD40_PAC1"/>
</dbReference>
<feature type="region of interest" description="Disordered" evidence="4">
    <location>
        <begin position="1093"/>
        <end position="1139"/>
    </location>
</feature>
<dbReference type="InterPro" id="IPR036322">
    <property type="entry name" value="WD40_repeat_dom_sf"/>
</dbReference>
<feature type="region of interest" description="Disordered" evidence="4">
    <location>
        <begin position="673"/>
        <end position="748"/>
    </location>
</feature>
<dbReference type="SUPFAM" id="SSF47473">
    <property type="entry name" value="EF-hand"/>
    <property type="match status" value="1"/>
</dbReference>
<dbReference type="PROSITE" id="PS00678">
    <property type="entry name" value="WD_REPEATS_1"/>
    <property type="match status" value="4"/>
</dbReference>
<organism evidence="6 7">
    <name type="scientific">Lingula anatina</name>
    <name type="common">Brachiopod</name>
    <name type="synonym">Lingula unguis</name>
    <dbReference type="NCBI Taxonomy" id="7574"/>
    <lineage>
        <taxon>Eukaryota</taxon>
        <taxon>Metazoa</taxon>
        <taxon>Spiralia</taxon>
        <taxon>Lophotrochozoa</taxon>
        <taxon>Brachiopoda</taxon>
        <taxon>Linguliformea</taxon>
        <taxon>Lingulata</taxon>
        <taxon>Lingulida</taxon>
        <taxon>Linguloidea</taxon>
        <taxon>Lingulidae</taxon>
        <taxon>Lingula</taxon>
    </lineage>
</organism>
<dbReference type="InterPro" id="IPR015943">
    <property type="entry name" value="WD40/YVTN_repeat-like_dom_sf"/>
</dbReference>
<feature type="repeat" description="WD" evidence="3">
    <location>
        <begin position="809"/>
        <end position="844"/>
    </location>
</feature>
<keyword evidence="1 3" id="KW-0853">WD repeat</keyword>
<dbReference type="InterPro" id="IPR011992">
    <property type="entry name" value="EF-hand-dom_pair"/>
</dbReference>